<dbReference type="GeneID" id="17319083"/>
<sequence length="150" mass="16650">MPSPNYAPQNAILKMQRALSPTALRASARLLRVRHGSSGGAPTQLSAQWAAKVRSESNILTPDDPPSAPLPETHELGEGQADFCNFVDKYEDVSTLQAVTGLGSMLLFTFGVYKYATKQARESTPLFTRREFPHVQEDFPTWARSDEVRR</sequence>
<dbReference type="RefSeq" id="XP_005711308.1">
    <property type="nucleotide sequence ID" value="XM_005711251.1"/>
</dbReference>
<gene>
    <name evidence="2" type="ORF">CHC_T00007630001</name>
</gene>
<dbReference type="AlphaFoldDB" id="R7QSD6"/>
<dbReference type="EMBL" id="HG002301">
    <property type="protein sequence ID" value="CDF41014.1"/>
    <property type="molecule type" value="Genomic_DNA"/>
</dbReference>
<feature type="region of interest" description="Disordered" evidence="1">
    <location>
        <begin position="56"/>
        <end position="75"/>
    </location>
</feature>
<dbReference type="KEGG" id="ccp:CHC_T00007630001"/>
<reference evidence="3" key="1">
    <citation type="journal article" date="2013" name="Proc. Natl. Acad. Sci. U.S.A.">
        <title>Genome structure and metabolic features in the red seaweed Chondrus crispus shed light on evolution of the Archaeplastida.</title>
        <authorList>
            <person name="Collen J."/>
            <person name="Porcel B."/>
            <person name="Carre W."/>
            <person name="Ball S.G."/>
            <person name="Chaparro C."/>
            <person name="Tonon T."/>
            <person name="Barbeyron T."/>
            <person name="Michel G."/>
            <person name="Noel B."/>
            <person name="Valentin K."/>
            <person name="Elias M."/>
            <person name="Artiguenave F."/>
            <person name="Arun A."/>
            <person name="Aury J.M."/>
            <person name="Barbosa-Neto J.F."/>
            <person name="Bothwell J.H."/>
            <person name="Bouget F.Y."/>
            <person name="Brillet L."/>
            <person name="Cabello-Hurtado F."/>
            <person name="Capella-Gutierrez S."/>
            <person name="Charrier B."/>
            <person name="Cladiere L."/>
            <person name="Cock J.M."/>
            <person name="Coelho S.M."/>
            <person name="Colleoni C."/>
            <person name="Czjzek M."/>
            <person name="Da Silva C."/>
            <person name="Delage L."/>
            <person name="Denoeud F."/>
            <person name="Deschamps P."/>
            <person name="Dittami S.M."/>
            <person name="Gabaldon T."/>
            <person name="Gachon C.M."/>
            <person name="Groisillier A."/>
            <person name="Herve C."/>
            <person name="Jabbari K."/>
            <person name="Katinka M."/>
            <person name="Kloareg B."/>
            <person name="Kowalczyk N."/>
            <person name="Labadie K."/>
            <person name="Leblanc C."/>
            <person name="Lopez P.J."/>
            <person name="McLachlan D.H."/>
            <person name="Meslet-Cladiere L."/>
            <person name="Moustafa A."/>
            <person name="Nehr Z."/>
            <person name="Nyvall Collen P."/>
            <person name="Panaud O."/>
            <person name="Partensky F."/>
            <person name="Poulain J."/>
            <person name="Rensing S.A."/>
            <person name="Rousvoal S."/>
            <person name="Samson G."/>
            <person name="Symeonidi A."/>
            <person name="Weissenbach J."/>
            <person name="Zambounis A."/>
            <person name="Wincker P."/>
            <person name="Boyen C."/>
        </authorList>
    </citation>
    <scope>NUCLEOTIDE SEQUENCE [LARGE SCALE GENOMIC DNA]</scope>
    <source>
        <strain evidence="3">cv. Stackhouse</strain>
    </source>
</reference>
<dbReference type="Gramene" id="CDF41014">
    <property type="protein sequence ID" value="CDF41014"/>
    <property type="gene ID" value="CHC_T00007630001"/>
</dbReference>
<dbReference type="OrthoDB" id="5395at2759"/>
<keyword evidence="3" id="KW-1185">Reference proteome</keyword>
<name>R7QSD6_CHOCR</name>
<dbReference type="Proteomes" id="UP000012073">
    <property type="component" value="Unassembled WGS sequence"/>
</dbReference>
<evidence type="ECO:0000256" key="1">
    <source>
        <dbReference type="SAM" id="MobiDB-lite"/>
    </source>
</evidence>
<proteinExistence type="predicted"/>
<evidence type="ECO:0000313" key="3">
    <source>
        <dbReference type="Proteomes" id="UP000012073"/>
    </source>
</evidence>
<organism evidence="2 3">
    <name type="scientific">Chondrus crispus</name>
    <name type="common">Carrageen Irish moss</name>
    <name type="synonym">Polymorpha crispa</name>
    <dbReference type="NCBI Taxonomy" id="2769"/>
    <lineage>
        <taxon>Eukaryota</taxon>
        <taxon>Rhodophyta</taxon>
        <taxon>Florideophyceae</taxon>
        <taxon>Rhodymeniophycidae</taxon>
        <taxon>Gigartinales</taxon>
        <taxon>Gigartinaceae</taxon>
        <taxon>Chondrus</taxon>
    </lineage>
</organism>
<accession>R7QSD6</accession>
<evidence type="ECO:0000313" key="2">
    <source>
        <dbReference type="EMBL" id="CDF41014.1"/>
    </source>
</evidence>
<protein>
    <submittedName>
        <fullName evidence="2">Uncharacterized protein</fullName>
    </submittedName>
</protein>